<dbReference type="PROSITE" id="PS51257">
    <property type="entry name" value="PROKAR_LIPOPROTEIN"/>
    <property type="match status" value="1"/>
</dbReference>
<gene>
    <name evidence="7" type="ORF">ACFQGU_02305</name>
</gene>
<evidence type="ECO:0000256" key="2">
    <source>
        <dbReference type="ARBA" id="ARBA00022448"/>
    </source>
</evidence>
<evidence type="ECO:0000256" key="4">
    <source>
        <dbReference type="ARBA" id="ARBA00022764"/>
    </source>
</evidence>
<dbReference type="SUPFAM" id="SSF53850">
    <property type="entry name" value="Periplasmic binding protein-like II"/>
    <property type="match status" value="1"/>
</dbReference>
<dbReference type="InterPro" id="IPR006059">
    <property type="entry name" value="SBP"/>
</dbReference>
<reference evidence="8" key="1">
    <citation type="journal article" date="2019" name="Int. J. Syst. Evol. Microbiol.">
        <title>The Global Catalogue of Microorganisms (GCM) 10K type strain sequencing project: providing services to taxonomists for standard genome sequencing and annotation.</title>
        <authorList>
            <consortium name="The Broad Institute Genomics Platform"/>
            <consortium name="The Broad Institute Genome Sequencing Center for Infectious Disease"/>
            <person name="Wu L."/>
            <person name="Ma J."/>
        </authorList>
    </citation>
    <scope>NUCLEOTIDE SEQUENCE [LARGE SCALE GENOMIC DNA]</scope>
    <source>
        <strain evidence="8">CGMCC 4.7317</strain>
    </source>
</reference>
<dbReference type="PANTHER" id="PTHR30222">
    <property type="entry name" value="SPERMIDINE/PUTRESCINE-BINDING PERIPLASMIC PROTEIN"/>
    <property type="match status" value="1"/>
</dbReference>
<dbReference type="RefSeq" id="WP_386763732.1">
    <property type="nucleotide sequence ID" value="NZ_JBHSTI010000002.1"/>
</dbReference>
<feature type="region of interest" description="Disordered" evidence="5">
    <location>
        <begin position="29"/>
        <end position="52"/>
    </location>
</feature>
<keyword evidence="4" id="KW-0574">Periplasm</keyword>
<evidence type="ECO:0000256" key="1">
    <source>
        <dbReference type="ARBA" id="ARBA00004418"/>
    </source>
</evidence>
<dbReference type="InterPro" id="IPR006311">
    <property type="entry name" value="TAT_signal"/>
</dbReference>
<dbReference type="EMBL" id="JBHSTI010000002">
    <property type="protein sequence ID" value="MFC6236695.1"/>
    <property type="molecule type" value="Genomic_DNA"/>
</dbReference>
<evidence type="ECO:0000256" key="3">
    <source>
        <dbReference type="ARBA" id="ARBA00022729"/>
    </source>
</evidence>
<name>A0ABW1SXY0_9ACTN</name>
<dbReference type="Gene3D" id="3.40.190.10">
    <property type="entry name" value="Periplasmic binding protein-like II"/>
    <property type="match status" value="2"/>
</dbReference>
<dbReference type="Proteomes" id="UP001596138">
    <property type="component" value="Unassembled WGS sequence"/>
</dbReference>
<proteinExistence type="predicted"/>
<evidence type="ECO:0000256" key="5">
    <source>
        <dbReference type="SAM" id="MobiDB-lite"/>
    </source>
</evidence>
<dbReference type="PANTHER" id="PTHR30222:SF17">
    <property type="entry name" value="SPERMIDINE_PUTRESCINE-BINDING PERIPLASMIC PROTEIN"/>
    <property type="match status" value="1"/>
</dbReference>
<sequence length="393" mass="42610">MITRRSMLSSGIGLGAGLALAACGVRSGDTATPSATTGGAPSASFTGADSSDADPLVRWSNWPYYIDVVEPGDEGTTTLTDFTAATGIEVEYSEDINDNEEFWAKKSPILKEGRGIDRDLAVLTDVTAARFLRNGYIEPLDRAAMPNTVNVIPSLADTAWDPGRGFTLPFLNGLIGIGYNKQLAGRELKSFSELLTDEFRGKVAISSEMEDTMGFFLMADGKQTESFTDADFDQAIADLQAAFDRGQFRRVAGNDYGADLTNGDLVASIGYSGDVLQIQLENPDVEFYMPEEGGGFYSDVFFIPAGATHHRNAEKLIDYYYDPVAAAKLAAYVQYLSPVLGAREAMEKVDPTQVDNPAIFPSDADLAQAHTWRVLTPQEESRYLEQYQAVVLG</sequence>
<dbReference type="Pfam" id="PF13416">
    <property type="entry name" value="SBP_bac_8"/>
    <property type="match status" value="1"/>
</dbReference>
<accession>A0ABW1SXY0</accession>
<evidence type="ECO:0000256" key="6">
    <source>
        <dbReference type="SAM" id="SignalP"/>
    </source>
</evidence>
<dbReference type="PROSITE" id="PS51318">
    <property type="entry name" value="TAT"/>
    <property type="match status" value="1"/>
</dbReference>
<keyword evidence="2" id="KW-0813">Transport</keyword>
<evidence type="ECO:0000313" key="7">
    <source>
        <dbReference type="EMBL" id="MFC6236695.1"/>
    </source>
</evidence>
<feature type="compositionally biased region" description="Low complexity" evidence="5">
    <location>
        <begin position="29"/>
        <end position="48"/>
    </location>
</feature>
<dbReference type="CDD" id="cd13590">
    <property type="entry name" value="PBP2_PotD_PotF_like"/>
    <property type="match status" value="1"/>
</dbReference>
<protein>
    <submittedName>
        <fullName evidence="7">PotD/PotF family extracellular solute-binding protein</fullName>
    </submittedName>
</protein>
<organism evidence="7 8">
    <name type="scientific">Longivirga aurantiaca</name>
    <dbReference type="NCBI Taxonomy" id="1837743"/>
    <lineage>
        <taxon>Bacteria</taxon>
        <taxon>Bacillati</taxon>
        <taxon>Actinomycetota</taxon>
        <taxon>Actinomycetes</taxon>
        <taxon>Sporichthyales</taxon>
        <taxon>Sporichthyaceae</taxon>
        <taxon>Longivirga</taxon>
    </lineage>
</organism>
<evidence type="ECO:0000313" key="8">
    <source>
        <dbReference type="Proteomes" id="UP001596138"/>
    </source>
</evidence>
<feature type="chain" id="PRO_5047265235" evidence="6">
    <location>
        <begin position="22"/>
        <end position="393"/>
    </location>
</feature>
<comment type="subcellular location">
    <subcellularLocation>
        <location evidence="1">Periplasm</location>
    </subcellularLocation>
</comment>
<comment type="caution">
    <text evidence="7">The sequence shown here is derived from an EMBL/GenBank/DDBJ whole genome shotgun (WGS) entry which is preliminary data.</text>
</comment>
<feature type="signal peptide" evidence="6">
    <location>
        <begin position="1"/>
        <end position="21"/>
    </location>
</feature>
<dbReference type="InterPro" id="IPR001188">
    <property type="entry name" value="Sperm_putr-bd"/>
</dbReference>
<keyword evidence="3 6" id="KW-0732">Signal</keyword>
<keyword evidence="8" id="KW-1185">Reference proteome</keyword>
<dbReference type="PRINTS" id="PR00909">
    <property type="entry name" value="SPERMDNBNDNG"/>
</dbReference>